<protein>
    <recommendedName>
        <fullName evidence="4">Hyaluronan/mRNA-binding protein domain-containing protein</fullName>
    </recommendedName>
</protein>
<dbReference type="RefSeq" id="XP_065824163.1">
    <property type="nucleotide sequence ID" value="XM_065968091.1"/>
</dbReference>
<gene>
    <name evidence="2" type="ORF">I303_100341</name>
</gene>
<dbReference type="AlphaFoldDB" id="A0AAJ8KHX4"/>
<evidence type="ECO:0000313" key="2">
    <source>
        <dbReference type="EMBL" id="WWC57806.1"/>
    </source>
</evidence>
<evidence type="ECO:0000313" key="3">
    <source>
        <dbReference type="Proteomes" id="UP000078595"/>
    </source>
</evidence>
<feature type="region of interest" description="Disordered" evidence="1">
    <location>
        <begin position="1"/>
        <end position="57"/>
    </location>
</feature>
<dbReference type="EMBL" id="CP144530">
    <property type="protein sequence ID" value="WWC57806.1"/>
    <property type="molecule type" value="Genomic_DNA"/>
</dbReference>
<proteinExistence type="predicted"/>
<dbReference type="GeneID" id="90830050"/>
<dbReference type="KEGG" id="kdj:90830050"/>
<organism evidence="2 3">
    <name type="scientific">Kwoniella dejecticola CBS 10117</name>
    <dbReference type="NCBI Taxonomy" id="1296121"/>
    <lineage>
        <taxon>Eukaryota</taxon>
        <taxon>Fungi</taxon>
        <taxon>Dikarya</taxon>
        <taxon>Basidiomycota</taxon>
        <taxon>Agaricomycotina</taxon>
        <taxon>Tremellomycetes</taxon>
        <taxon>Tremellales</taxon>
        <taxon>Cryptococcaceae</taxon>
        <taxon>Kwoniella</taxon>
    </lineage>
</organism>
<feature type="region of interest" description="Disordered" evidence="1">
    <location>
        <begin position="145"/>
        <end position="172"/>
    </location>
</feature>
<reference evidence="2" key="1">
    <citation type="submission" date="2013-07" db="EMBL/GenBank/DDBJ databases">
        <authorList>
            <consortium name="The Broad Institute Genome Sequencing Platform"/>
            <person name="Cuomo C."/>
            <person name="Litvintseva A."/>
            <person name="Chen Y."/>
            <person name="Heitman J."/>
            <person name="Sun S."/>
            <person name="Springer D."/>
            <person name="Dromer F."/>
            <person name="Young S.K."/>
            <person name="Zeng Q."/>
            <person name="Gargeya S."/>
            <person name="Fitzgerald M."/>
            <person name="Abouelleil A."/>
            <person name="Alvarado L."/>
            <person name="Berlin A.M."/>
            <person name="Chapman S.B."/>
            <person name="Dewar J."/>
            <person name="Goldberg J."/>
            <person name="Griggs A."/>
            <person name="Gujja S."/>
            <person name="Hansen M."/>
            <person name="Howarth C."/>
            <person name="Imamovic A."/>
            <person name="Larimer J."/>
            <person name="McCowan C."/>
            <person name="Murphy C."/>
            <person name="Pearson M."/>
            <person name="Priest M."/>
            <person name="Roberts A."/>
            <person name="Saif S."/>
            <person name="Shea T."/>
            <person name="Sykes S."/>
            <person name="Wortman J."/>
            <person name="Nusbaum C."/>
            <person name="Birren B."/>
        </authorList>
    </citation>
    <scope>NUCLEOTIDE SEQUENCE</scope>
    <source>
        <strain evidence="2">CBS 10117</strain>
    </source>
</reference>
<feature type="region of interest" description="Disordered" evidence="1">
    <location>
        <begin position="70"/>
        <end position="132"/>
    </location>
</feature>
<feature type="compositionally biased region" description="Polar residues" evidence="1">
    <location>
        <begin position="80"/>
        <end position="99"/>
    </location>
</feature>
<feature type="compositionally biased region" description="Basic and acidic residues" evidence="1">
    <location>
        <begin position="27"/>
        <end position="48"/>
    </location>
</feature>
<dbReference type="Proteomes" id="UP000078595">
    <property type="component" value="Chromosome 1"/>
</dbReference>
<keyword evidence="3" id="KW-1185">Reference proteome</keyword>
<evidence type="ECO:0008006" key="4">
    <source>
        <dbReference type="Google" id="ProtNLM"/>
    </source>
</evidence>
<name>A0AAJ8KHX4_9TREE</name>
<sequence>MTRTERAQGPAAASKDKHSRSGLTKTELAHKNGDGGHNWGSDRTKQQDELMGAEDASDEIFALDENLAAKTNKQGRKASGSVSDGESNVSTSPTQSTGSLDRERPNGQRRMSSYSEEEQKEALKFRGGWHKNGVDLAQIARTSYGIAQSPPNNTMMSTSPTQVKSGFNFQHK</sequence>
<evidence type="ECO:0000256" key="1">
    <source>
        <dbReference type="SAM" id="MobiDB-lite"/>
    </source>
</evidence>
<reference evidence="2" key="2">
    <citation type="submission" date="2024-02" db="EMBL/GenBank/DDBJ databases">
        <title>Comparative genomics of Cryptococcus and Kwoniella reveals pathogenesis evolution and contrasting modes of karyotype evolution via chromosome fusion or intercentromeric recombination.</title>
        <authorList>
            <person name="Coelho M.A."/>
            <person name="David-Palma M."/>
            <person name="Shea T."/>
            <person name="Bowers K."/>
            <person name="McGinley-Smith S."/>
            <person name="Mohammad A.W."/>
            <person name="Gnirke A."/>
            <person name="Yurkov A.M."/>
            <person name="Nowrousian M."/>
            <person name="Sun S."/>
            <person name="Cuomo C.A."/>
            <person name="Heitman J."/>
        </authorList>
    </citation>
    <scope>NUCLEOTIDE SEQUENCE</scope>
    <source>
        <strain evidence="2">CBS 10117</strain>
    </source>
</reference>
<accession>A0AAJ8KHX4</accession>